<evidence type="ECO:0000256" key="19">
    <source>
        <dbReference type="ARBA" id="ARBA00072108"/>
    </source>
</evidence>
<reference evidence="26" key="3">
    <citation type="submission" date="2019-03" db="EMBL/GenBank/DDBJ databases">
        <title>Complete genome of Methylacidiphilum kamchatkense Kam1.</title>
        <authorList>
            <person name="Kruse T."/>
            <person name="Murarilal Ratnadevi C."/>
            <person name="Erikstad H.-A."/>
            <person name="Birkeland N.-K."/>
        </authorList>
    </citation>
    <scope>NUCLEOTIDE SEQUENCE [LARGE SCALE GENOMIC DNA]</scope>
    <source>
        <strain evidence="26">kam1</strain>
    </source>
</reference>
<dbReference type="InterPro" id="IPR050711">
    <property type="entry name" value="ET-N_metabolism_enzyme"/>
</dbReference>
<dbReference type="PANTHER" id="PTHR11938">
    <property type="entry name" value="FAD NADPH DEHYDROGENASE/OXIDOREDUCTASE"/>
    <property type="match status" value="1"/>
</dbReference>
<dbReference type="NCBIfam" id="NF008730">
    <property type="entry name" value="PRK11750.1"/>
    <property type="match status" value="1"/>
</dbReference>
<dbReference type="FunFam" id="2.160.20.60:FF:000001">
    <property type="entry name" value="Glutamate synthase, large subunit"/>
    <property type="match status" value="1"/>
</dbReference>
<evidence type="ECO:0000256" key="11">
    <source>
        <dbReference type="ARBA" id="ARBA00022962"/>
    </source>
</evidence>
<comment type="cofactor">
    <cofactor evidence="1">
        <name>FMN</name>
        <dbReference type="ChEBI" id="CHEBI:58210"/>
    </cofactor>
</comment>
<keyword evidence="10" id="KW-0274">FAD</keyword>
<organism evidence="24 26">
    <name type="scientific">Methylacidiphilum kamchatkense Kam1</name>
    <dbReference type="NCBI Taxonomy" id="1202785"/>
    <lineage>
        <taxon>Bacteria</taxon>
        <taxon>Pseudomonadati</taxon>
        <taxon>Verrucomicrobiota</taxon>
        <taxon>Methylacidiphilae</taxon>
        <taxon>Methylacidiphilales</taxon>
        <taxon>Methylacidiphilaceae</taxon>
        <taxon>Methylacidiphilum (ex Ratnadevi et al. 2023)</taxon>
    </lineage>
</organism>
<dbReference type="CDD" id="cd00713">
    <property type="entry name" value="GltS"/>
    <property type="match status" value="1"/>
</dbReference>
<dbReference type="InterPro" id="IPR013785">
    <property type="entry name" value="Aldolase_TIM"/>
</dbReference>
<dbReference type="EMBL" id="CP037899">
    <property type="protein sequence ID" value="QDQ43280.1"/>
    <property type="molecule type" value="Genomic_DNA"/>
</dbReference>
<dbReference type="Gene3D" id="2.160.20.60">
    <property type="entry name" value="Glutamate synthase, alpha subunit, C-terminal domain"/>
    <property type="match status" value="1"/>
</dbReference>
<evidence type="ECO:0000256" key="10">
    <source>
        <dbReference type="ARBA" id="ARBA00022827"/>
    </source>
</evidence>
<evidence type="ECO:0000256" key="5">
    <source>
        <dbReference type="ARBA" id="ARBA00012079"/>
    </source>
</evidence>
<dbReference type="PROSITE" id="PS51278">
    <property type="entry name" value="GATASE_TYPE_2"/>
    <property type="match status" value="1"/>
</dbReference>
<evidence type="ECO:0000256" key="4">
    <source>
        <dbReference type="ARBA" id="ARBA00009716"/>
    </source>
</evidence>
<dbReference type="GO" id="GO:0046872">
    <property type="term" value="F:metal ion binding"/>
    <property type="evidence" value="ECO:0007669"/>
    <property type="project" value="UniProtKB-KW"/>
</dbReference>
<dbReference type="FunFam" id="3.20.20.70:FF:000031">
    <property type="entry name" value="Glutamate synthase 1 [NADH]"/>
    <property type="match status" value="1"/>
</dbReference>
<dbReference type="Proteomes" id="UP000315925">
    <property type="component" value="Chromosome"/>
</dbReference>
<evidence type="ECO:0000256" key="6">
    <source>
        <dbReference type="ARBA" id="ARBA00022605"/>
    </source>
</evidence>
<keyword evidence="15" id="KW-0314">Glutamate biosynthesis</keyword>
<gene>
    <name evidence="23" type="ORF">A946_06105</name>
    <name evidence="24" type="ORF">kam1_2072</name>
</gene>
<comment type="cofactor">
    <cofactor evidence="2">
        <name>[3Fe-4S] cluster</name>
        <dbReference type="ChEBI" id="CHEBI:21137"/>
    </cofactor>
</comment>
<dbReference type="PANTHER" id="PTHR11938:SF133">
    <property type="entry name" value="GLUTAMATE SYNTHASE (NADH)"/>
    <property type="match status" value="1"/>
</dbReference>
<keyword evidence="14" id="KW-0411">Iron-sulfur</keyword>
<dbReference type="GO" id="GO:0051538">
    <property type="term" value="F:3 iron, 4 sulfur cluster binding"/>
    <property type="evidence" value="ECO:0007669"/>
    <property type="project" value="UniProtKB-KW"/>
</dbReference>
<comment type="pathway">
    <text evidence="17">Amino-acid biosynthesis; L-glutamate biosynthesis via GLT pathway; L-glutamate from 2-oxoglutarate and L-glutamine (NADP(+) route): step 1/1.</text>
</comment>
<keyword evidence="12 24" id="KW-0560">Oxidoreductase</keyword>
<comment type="cofactor">
    <cofactor evidence="3">
        <name>FAD</name>
        <dbReference type="ChEBI" id="CHEBI:57692"/>
    </cofactor>
</comment>
<accession>A0A0C1UPY3</accession>
<dbReference type="OrthoDB" id="9758182at2"/>
<evidence type="ECO:0000256" key="21">
    <source>
        <dbReference type="SAM" id="MobiDB-lite"/>
    </source>
</evidence>
<sequence>MHFAKFLDNKSIPPLWIEQMERSSCGVGFVADIHGNSTYHILDTALQCVCALSHRGAIDADMKTGDGAGVMTKIPYDLLRPEIEKSGHHLFKNEDLAVGFCFLPAKDLYAQVHCKKIIEETVLEHGLYILGWRLVPIHMDALGDKAQRTCPHIEQILLAKPLDRSLNSLAFEQLLFLCRKKIENKIAKQNIKDFYIPSFSSKTIVYKGLFVSPQLQKFYADLHDPLFKTPFAIYHQRYSTNTFPSWFLSQPFRMLAHNGEINTIQGNRLWTKAREKALEMCEPWGNEIENLLPIIPPGTSDSASLDHVFEFLTLSGRDTLEAILMLVPAAWQAEKHIPEELKNFYLYHELFSEPWDGPAALVFSDGKIVGACLDRNGLRPSRFRITSDGLFILGSEAGIGKIDEKTVLEKGRLGPGEIIAIDLEAKKVLRDKEIKEQVSSKYPYSLFLKNSQRKIGKRIFFADPLQNDPEELNKKLLCFGYDEEEIQYVLKPMAQKAEEAVGSMGDDAPIAILSDKPKILYWYFRQLFAQVTNPPIDPIREKLVMSLENWCGRLPQWLFTGPIDHEVIRLSSPFLFNEELEDLRSRPESSLQARTIQCLFPINGSEEAFLSRLWEIKMEAEEAADEGIAILILSDKGPSKELAPLPMLLVVGAVHHHLIRVGKRTKLSIICETGECRDVHHFACLIGYGATAVNPYLCLELFSSLHQNGAFGNLTREEIAKNYKSAIEKGLLKIMSKMGISTIASYHGSQLFEALGIGEEVINDCFENTPSRIGGLTYRQIAKEAIQRHELGFRDQAPKLMDLGYYRYKREGEKHALIPQAIHPLHVYVGLKGKEKAGQIEEYRKFSNIILSNGPISIRDCLTFRQQTPIPLEEVEQIEEIRKRFTTAAMSYGALSPEAHETLSIAMNRIGGKSNTGEGGEDPDRYSPLPNGDSKNSLIKQVASGRFGVTAEYLSNAAEIEIKMAQGSKPGEGGQIPGFKIDEVIARLRRSTPGVPLISPPPHHDIYSIEDLSQLIYDLKQANPRAKICVKLVSEAGVGTIAAGVAKAHADIILISGNEGGTGASPISSIKYAGTPWELGVAETQQVLMLNGLRSRVTLRTDGGLRTGRDIVIAAILGAEEFNFGTMALIAMGCVYVRHCHLNTCPTGIATQDPKLRARFKGTPEGVIAYLNAVAQEVREILASLGARSLNEVIGKTELLEQKSFPNHPKSQLLDLRSLLWKPEGMETEPRYHTWERNDPQGDRPLDELLLQQAKSAIRTRKSVLITHKVKNVNRSIGTQLSGTIAYLYGDTGLPEGTIQLNLSGCAGQSLGAFLVNGVNIRLEGEANDYVGKGMSGGEIVLKAPDYALFKPEENVICGNTVLYGATGGRFYGCGKAGERFAVRNSGATAVIEGIGDHGCEYMTRGKVVVLGKTGKNFAAGMSGGIAYVYDEDGSFPDNCNLQMVRLERFSDEDEAKDLQQLIYFHFEKTGSTKAKHILENWKKAKALFWKVVPLESPHTGKPKTVEKPQRSILQESKI</sequence>
<keyword evidence="8" id="KW-0288">FMN</keyword>
<evidence type="ECO:0000313" key="26">
    <source>
        <dbReference type="Proteomes" id="UP000315925"/>
    </source>
</evidence>
<dbReference type="Pfam" id="PF04898">
    <property type="entry name" value="Glu_syn_central"/>
    <property type="match status" value="1"/>
</dbReference>
<dbReference type="Proteomes" id="UP000031594">
    <property type="component" value="Unassembled WGS sequence"/>
</dbReference>
<evidence type="ECO:0000256" key="8">
    <source>
        <dbReference type="ARBA" id="ARBA00022643"/>
    </source>
</evidence>
<evidence type="ECO:0000313" key="23">
    <source>
        <dbReference type="EMBL" id="KIE58464.1"/>
    </source>
</evidence>
<proteinExistence type="inferred from homology"/>
<evidence type="ECO:0000256" key="15">
    <source>
        <dbReference type="ARBA" id="ARBA00023164"/>
    </source>
</evidence>
<evidence type="ECO:0000256" key="3">
    <source>
        <dbReference type="ARBA" id="ARBA00001974"/>
    </source>
</evidence>
<evidence type="ECO:0000256" key="18">
    <source>
        <dbReference type="ARBA" id="ARBA00048151"/>
    </source>
</evidence>
<keyword evidence="6" id="KW-0028">Amino-acid biosynthesis</keyword>
<dbReference type="EC" id="1.4.1.13" evidence="5"/>
<evidence type="ECO:0000256" key="1">
    <source>
        <dbReference type="ARBA" id="ARBA00001917"/>
    </source>
</evidence>
<keyword evidence="16" id="KW-0003">3Fe-4S</keyword>
<comment type="similarity">
    <text evidence="4">Belongs to the glutamate synthase family.</text>
</comment>
<reference evidence="23 25" key="1">
    <citation type="submission" date="2014-08" db="EMBL/GenBank/DDBJ databases">
        <title>Methylacidiphilum kamchatkense strain Kam1 draft genome sequence.</title>
        <authorList>
            <person name="Birkeland N.-K."/>
            <person name="Erikstad H.A."/>
        </authorList>
    </citation>
    <scope>NUCLEOTIDE SEQUENCE [LARGE SCALE GENOMIC DNA]</scope>
    <source>
        <strain evidence="23 25">Kam1</strain>
    </source>
</reference>
<feature type="region of interest" description="Disordered" evidence="21">
    <location>
        <begin position="1500"/>
        <end position="1519"/>
    </location>
</feature>
<name>A0A0C1UPY3_9BACT</name>
<feature type="domain" description="Glutamine amidotransferase type-2" evidence="22">
    <location>
        <begin position="25"/>
        <end position="424"/>
    </location>
</feature>
<dbReference type="EMBL" id="JQNX01000004">
    <property type="protein sequence ID" value="KIE58464.1"/>
    <property type="molecule type" value="Genomic_DNA"/>
</dbReference>
<dbReference type="GO" id="GO:0019676">
    <property type="term" value="P:ammonia assimilation cycle"/>
    <property type="evidence" value="ECO:0007669"/>
    <property type="project" value="TreeGrafter"/>
</dbReference>
<evidence type="ECO:0000256" key="16">
    <source>
        <dbReference type="ARBA" id="ARBA00023291"/>
    </source>
</evidence>
<dbReference type="InterPro" id="IPR006982">
    <property type="entry name" value="Glu_synth_centr_N"/>
</dbReference>
<dbReference type="CDD" id="cd02808">
    <property type="entry name" value="GltS_FMN"/>
    <property type="match status" value="1"/>
</dbReference>
<dbReference type="STRING" id="1202785.A946_06105"/>
<dbReference type="InterPro" id="IPR002932">
    <property type="entry name" value="Glu_synthdom"/>
</dbReference>
<dbReference type="Pfam" id="PF01493">
    <property type="entry name" value="GXGXG"/>
    <property type="match status" value="1"/>
</dbReference>
<evidence type="ECO:0000256" key="17">
    <source>
        <dbReference type="ARBA" id="ARBA00037898"/>
    </source>
</evidence>
<dbReference type="CDD" id="cd00982">
    <property type="entry name" value="gltB_C"/>
    <property type="match status" value="1"/>
</dbReference>
<dbReference type="Gene3D" id="3.60.20.10">
    <property type="entry name" value="Glutamine Phosphoribosylpyrophosphate, subunit 1, domain 1"/>
    <property type="match status" value="1"/>
</dbReference>
<evidence type="ECO:0000313" key="24">
    <source>
        <dbReference type="EMBL" id="QDQ43280.1"/>
    </source>
</evidence>
<keyword evidence="25" id="KW-1185">Reference proteome</keyword>
<protein>
    <recommendedName>
        <fullName evidence="19">Glutamate synthase [NADPH] large chain</fullName>
        <ecNumber evidence="5">1.4.1.13</ecNumber>
    </recommendedName>
    <alternativeName>
        <fullName evidence="20">Glutamate synthase subunit alpha</fullName>
    </alternativeName>
</protein>
<comment type="catalytic activity">
    <reaction evidence="18">
        <text>2 L-glutamate + NADP(+) = L-glutamine + 2-oxoglutarate + NADPH + H(+)</text>
        <dbReference type="Rhea" id="RHEA:15501"/>
        <dbReference type="ChEBI" id="CHEBI:15378"/>
        <dbReference type="ChEBI" id="CHEBI:16810"/>
        <dbReference type="ChEBI" id="CHEBI:29985"/>
        <dbReference type="ChEBI" id="CHEBI:57783"/>
        <dbReference type="ChEBI" id="CHEBI:58349"/>
        <dbReference type="ChEBI" id="CHEBI:58359"/>
        <dbReference type="EC" id="1.4.1.13"/>
    </reaction>
</comment>
<keyword evidence="13" id="KW-0408">Iron</keyword>
<dbReference type="InterPro" id="IPR002489">
    <property type="entry name" value="Glu_synth_asu_C"/>
</dbReference>
<evidence type="ECO:0000256" key="13">
    <source>
        <dbReference type="ARBA" id="ARBA00023004"/>
    </source>
</evidence>
<evidence type="ECO:0000313" key="25">
    <source>
        <dbReference type="Proteomes" id="UP000031594"/>
    </source>
</evidence>
<dbReference type="RefSeq" id="WP_039721435.1">
    <property type="nucleotide sequence ID" value="NZ_CP037899.1"/>
</dbReference>
<evidence type="ECO:0000256" key="12">
    <source>
        <dbReference type="ARBA" id="ARBA00023002"/>
    </source>
</evidence>
<dbReference type="SUPFAM" id="SSF56235">
    <property type="entry name" value="N-terminal nucleophile aminohydrolases (Ntn hydrolases)"/>
    <property type="match status" value="1"/>
</dbReference>
<dbReference type="KEGG" id="mkc:kam1_2072"/>
<evidence type="ECO:0000256" key="14">
    <source>
        <dbReference type="ARBA" id="ARBA00023014"/>
    </source>
</evidence>
<evidence type="ECO:0000256" key="2">
    <source>
        <dbReference type="ARBA" id="ARBA00001927"/>
    </source>
</evidence>
<dbReference type="GO" id="GO:0004355">
    <property type="term" value="F:glutamate synthase (NADPH) activity"/>
    <property type="evidence" value="ECO:0007669"/>
    <property type="project" value="UniProtKB-EC"/>
</dbReference>
<dbReference type="FunFam" id="3.60.20.10:FF:000001">
    <property type="entry name" value="Glutamate synthase, large subunit"/>
    <property type="match status" value="1"/>
</dbReference>
<reference evidence="24" key="2">
    <citation type="journal article" date="2019" name="BMC Genomics">
        <title>Complete genome sequence analysis of the thermoacidophilic verrucomicrobial methanotroph 'Candidatus Methylacidiphilum kamchatkense' strain Kam1 and comparison with its closest relatives.</title>
        <authorList>
            <person name="Kruse T."/>
            <person name="Ratnadevi C.M."/>
            <person name="Erikstad H.A."/>
            <person name="Birkeland N.K."/>
        </authorList>
    </citation>
    <scope>NUCLEOTIDE SEQUENCE</scope>
    <source>
        <strain evidence="24">Kam1</strain>
    </source>
</reference>
<feature type="region of interest" description="Disordered" evidence="21">
    <location>
        <begin position="910"/>
        <end position="933"/>
    </location>
</feature>
<dbReference type="GO" id="GO:0006537">
    <property type="term" value="P:glutamate biosynthetic process"/>
    <property type="evidence" value="ECO:0007669"/>
    <property type="project" value="UniProtKB-KW"/>
</dbReference>
<evidence type="ECO:0000259" key="22">
    <source>
        <dbReference type="PROSITE" id="PS51278"/>
    </source>
</evidence>
<dbReference type="Pfam" id="PF00310">
    <property type="entry name" value="GATase_2"/>
    <property type="match status" value="1"/>
</dbReference>
<dbReference type="Pfam" id="PF01645">
    <property type="entry name" value="Glu_synthase"/>
    <property type="match status" value="1"/>
</dbReference>
<dbReference type="Gene3D" id="3.20.20.70">
    <property type="entry name" value="Aldolase class I"/>
    <property type="match status" value="2"/>
</dbReference>
<keyword evidence="11" id="KW-0315">Glutamine amidotransferase</keyword>
<dbReference type="InterPro" id="IPR029055">
    <property type="entry name" value="Ntn_hydrolases_N"/>
</dbReference>
<dbReference type="SUPFAM" id="SSF51395">
    <property type="entry name" value="FMN-linked oxidoreductases"/>
    <property type="match status" value="1"/>
</dbReference>
<evidence type="ECO:0000256" key="7">
    <source>
        <dbReference type="ARBA" id="ARBA00022630"/>
    </source>
</evidence>
<keyword evidence="9" id="KW-0479">Metal-binding</keyword>
<evidence type="ECO:0000256" key="20">
    <source>
        <dbReference type="ARBA" id="ARBA00079921"/>
    </source>
</evidence>
<dbReference type="InterPro" id="IPR017932">
    <property type="entry name" value="GATase_2_dom"/>
</dbReference>
<dbReference type="InterPro" id="IPR036485">
    <property type="entry name" value="Glu_synth_asu_C_sf"/>
</dbReference>
<evidence type="ECO:0000256" key="9">
    <source>
        <dbReference type="ARBA" id="ARBA00022723"/>
    </source>
</evidence>
<dbReference type="SUPFAM" id="SSF69336">
    <property type="entry name" value="Alpha subunit of glutamate synthase, C-terminal domain"/>
    <property type="match status" value="1"/>
</dbReference>
<keyword evidence="7" id="KW-0285">Flavoprotein</keyword>